<dbReference type="Pfam" id="PF01926">
    <property type="entry name" value="MMR_HSR1"/>
    <property type="match status" value="1"/>
</dbReference>
<gene>
    <name evidence="6" type="ORF">M0M42_04145</name>
</gene>
<dbReference type="InterPro" id="IPR006073">
    <property type="entry name" value="GTP-bd"/>
</dbReference>
<reference evidence="6 7" key="1">
    <citation type="submission" date="2022-04" db="EMBL/GenBank/DDBJ databases">
        <title>Pseudomonas knackmussii B09-2.</title>
        <authorList>
            <person name="Deng Y."/>
        </authorList>
    </citation>
    <scope>NUCLEOTIDE SEQUENCE [LARGE SCALE GENOMIC DNA]</scope>
    <source>
        <strain evidence="6 7">B09-2</strain>
    </source>
</reference>
<organism evidence="6 7">
    <name type="scientific">Pseudomonas knackmussii</name>
    <dbReference type="NCBI Taxonomy" id="65741"/>
    <lineage>
        <taxon>Bacteria</taxon>
        <taxon>Pseudomonadati</taxon>
        <taxon>Pseudomonadota</taxon>
        <taxon>Gammaproteobacteria</taxon>
        <taxon>Pseudomonadales</taxon>
        <taxon>Pseudomonadaceae</taxon>
        <taxon>Pseudomonas</taxon>
    </lineage>
</organism>
<evidence type="ECO:0000313" key="6">
    <source>
        <dbReference type="EMBL" id="UPQ83606.1"/>
    </source>
</evidence>
<name>A0ABY4KTS0_9PSED</name>
<accession>A0ABY4KTS0</accession>
<dbReference type="Proteomes" id="UP000831189">
    <property type="component" value="Chromosome"/>
</dbReference>
<dbReference type="Gene3D" id="3.40.50.300">
    <property type="entry name" value="P-loop containing nucleotide triphosphate hydrolases"/>
    <property type="match status" value="1"/>
</dbReference>
<proteinExistence type="predicted"/>
<evidence type="ECO:0000313" key="7">
    <source>
        <dbReference type="Proteomes" id="UP000831189"/>
    </source>
</evidence>
<sequence length="374" mass="39350">MYTATESHQDAIDEAIRDAVKGAGKINIVVAGKTGAGKSTLINCVFRGELAKTGSGRPVTQEIEEISKVGHPITIIDSKGLELVDYKKITDELEAFISERSSNHDENKHIHAAWICIQEGGARVEEAEITLCKMLRQEGIPVIVVVTKSDFQKGNDFAATVKQLLPAASAVVKVRAQAGEIEDDEGRTFPLKVRGIDELITETSRLIPDAKKRAFANALDSRHASSMKIKIEQAQKEVLVATGLATAAGATPIPFSDSFVLVPIQVGMLAKIGITFGMEVSTSALTTLVTSALGASAASLIGRAVVTGLLKMIPGAGSAVGGAIAATTAGALTKTLGTVYIAVLTEFSDSNPGKELNVTLIGEELKKRMKLSSS</sequence>
<dbReference type="Pfam" id="PF05128">
    <property type="entry name" value="DUF697"/>
    <property type="match status" value="1"/>
</dbReference>
<comment type="subcellular location">
    <subcellularLocation>
        <location evidence="1">Membrane</location>
        <topology evidence="1">Multi-pass membrane protein</topology>
    </subcellularLocation>
</comment>
<dbReference type="InterPro" id="IPR021147">
    <property type="entry name" value="DUF697"/>
</dbReference>
<feature type="domain" description="G" evidence="5">
    <location>
        <begin position="28"/>
        <end position="148"/>
    </location>
</feature>
<dbReference type="InterPro" id="IPR027417">
    <property type="entry name" value="P-loop_NTPase"/>
</dbReference>
<keyword evidence="7" id="KW-1185">Reference proteome</keyword>
<evidence type="ECO:0000259" key="5">
    <source>
        <dbReference type="Pfam" id="PF01926"/>
    </source>
</evidence>
<keyword evidence="2" id="KW-0812">Transmembrane</keyword>
<evidence type="ECO:0000256" key="3">
    <source>
        <dbReference type="ARBA" id="ARBA00022989"/>
    </source>
</evidence>
<evidence type="ECO:0000256" key="2">
    <source>
        <dbReference type="ARBA" id="ARBA00022692"/>
    </source>
</evidence>
<protein>
    <submittedName>
        <fullName evidence="6">50S ribosome-binding GTPase</fullName>
    </submittedName>
</protein>
<dbReference type="SUPFAM" id="SSF52540">
    <property type="entry name" value="P-loop containing nucleoside triphosphate hydrolases"/>
    <property type="match status" value="1"/>
</dbReference>
<evidence type="ECO:0000256" key="1">
    <source>
        <dbReference type="ARBA" id="ARBA00004141"/>
    </source>
</evidence>
<keyword evidence="3" id="KW-1133">Transmembrane helix</keyword>
<keyword evidence="4" id="KW-0472">Membrane</keyword>
<evidence type="ECO:0000256" key="4">
    <source>
        <dbReference type="ARBA" id="ARBA00023136"/>
    </source>
</evidence>
<dbReference type="EMBL" id="CP096208">
    <property type="protein sequence ID" value="UPQ83606.1"/>
    <property type="molecule type" value="Genomic_DNA"/>
</dbReference>